<name>A0A5C3QH54_9AGAR</name>
<dbReference type="AlphaFoldDB" id="A0A5C3QH54"/>
<evidence type="ECO:0000313" key="3">
    <source>
        <dbReference type="Proteomes" id="UP000305067"/>
    </source>
</evidence>
<accession>A0A5C3QH54</accession>
<gene>
    <name evidence="2" type="ORF">BDV98DRAFT_574385</name>
</gene>
<dbReference type="Proteomes" id="UP000305067">
    <property type="component" value="Unassembled WGS sequence"/>
</dbReference>
<feature type="compositionally biased region" description="Polar residues" evidence="1">
    <location>
        <begin position="7"/>
        <end position="22"/>
    </location>
</feature>
<feature type="region of interest" description="Disordered" evidence="1">
    <location>
        <begin position="1"/>
        <end position="22"/>
    </location>
</feature>
<reference evidence="2 3" key="1">
    <citation type="journal article" date="2019" name="Nat. Ecol. Evol.">
        <title>Megaphylogeny resolves global patterns of mushroom evolution.</title>
        <authorList>
            <person name="Varga T."/>
            <person name="Krizsan K."/>
            <person name="Foldi C."/>
            <person name="Dima B."/>
            <person name="Sanchez-Garcia M."/>
            <person name="Sanchez-Ramirez S."/>
            <person name="Szollosi G.J."/>
            <person name="Szarkandi J.G."/>
            <person name="Papp V."/>
            <person name="Albert L."/>
            <person name="Andreopoulos W."/>
            <person name="Angelini C."/>
            <person name="Antonin V."/>
            <person name="Barry K.W."/>
            <person name="Bougher N.L."/>
            <person name="Buchanan P."/>
            <person name="Buyck B."/>
            <person name="Bense V."/>
            <person name="Catcheside P."/>
            <person name="Chovatia M."/>
            <person name="Cooper J."/>
            <person name="Damon W."/>
            <person name="Desjardin D."/>
            <person name="Finy P."/>
            <person name="Geml J."/>
            <person name="Haridas S."/>
            <person name="Hughes K."/>
            <person name="Justo A."/>
            <person name="Karasinski D."/>
            <person name="Kautmanova I."/>
            <person name="Kiss B."/>
            <person name="Kocsube S."/>
            <person name="Kotiranta H."/>
            <person name="LaButti K.M."/>
            <person name="Lechner B.E."/>
            <person name="Liimatainen K."/>
            <person name="Lipzen A."/>
            <person name="Lukacs Z."/>
            <person name="Mihaltcheva S."/>
            <person name="Morgado L.N."/>
            <person name="Niskanen T."/>
            <person name="Noordeloos M.E."/>
            <person name="Ohm R.A."/>
            <person name="Ortiz-Santana B."/>
            <person name="Ovrebo C."/>
            <person name="Racz N."/>
            <person name="Riley R."/>
            <person name="Savchenko A."/>
            <person name="Shiryaev A."/>
            <person name="Soop K."/>
            <person name="Spirin V."/>
            <person name="Szebenyi C."/>
            <person name="Tomsovsky M."/>
            <person name="Tulloss R.E."/>
            <person name="Uehling J."/>
            <person name="Grigoriev I.V."/>
            <person name="Vagvolgyi C."/>
            <person name="Papp T."/>
            <person name="Martin F.M."/>
            <person name="Miettinen O."/>
            <person name="Hibbett D.S."/>
            <person name="Nagy L.G."/>
        </authorList>
    </citation>
    <scope>NUCLEOTIDE SEQUENCE [LARGE SCALE GENOMIC DNA]</scope>
    <source>
        <strain evidence="2 3">CBS 309.79</strain>
    </source>
</reference>
<evidence type="ECO:0000256" key="1">
    <source>
        <dbReference type="SAM" id="MobiDB-lite"/>
    </source>
</evidence>
<organism evidence="2 3">
    <name type="scientific">Pterulicium gracile</name>
    <dbReference type="NCBI Taxonomy" id="1884261"/>
    <lineage>
        <taxon>Eukaryota</taxon>
        <taxon>Fungi</taxon>
        <taxon>Dikarya</taxon>
        <taxon>Basidiomycota</taxon>
        <taxon>Agaricomycotina</taxon>
        <taxon>Agaricomycetes</taxon>
        <taxon>Agaricomycetidae</taxon>
        <taxon>Agaricales</taxon>
        <taxon>Pleurotineae</taxon>
        <taxon>Pterulaceae</taxon>
        <taxon>Pterulicium</taxon>
    </lineage>
</organism>
<keyword evidence="3" id="KW-1185">Reference proteome</keyword>
<protein>
    <submittedName>
        <fullName evidence="2">Uncharacterized protein</fullName>
    </submittedName>
</protein>
<dbReference type="EMBL" id="ML178846">
    <property type="protein sequence ID" value="TFK97623.1"/>
    <property type="molecule type" value="Genomic_DNA"/>
</dbReference>
<sequence length="144" mass="15124">MPDGVSPASTPRSKPSSSANVIPTLSTRCSRSYSRPGAKLRHLGLKVSYATADVGSPGSTSTPSQHCLLSTPSILTPFLDPSPYSDFTHSLGLIFHQAKSLLKGMHSATLETFASKAGGGKAKDKGIQQMIFHVVGEGVKDTVR</sequence>
<evidence type="ECO:0000313" key="2">
    <source>
        <dbReference type="EMBL" id="TFK97623.1"/>
    </source>
</evidence>
<proteinExistence type="predicted"/>